<gene>
    <name evidence="2" type="ORF">S01H4_42131</name>
</gene>
<dbReference type="GO" id="GO:0003735">
    <property type="term" value="F:structural constituent of ribosome"/>
    <property type="evidence" value="ECO:0007669"/>
    <property type="project" value="InterPro"/>
</dbReference>
<protein>
    <recommendedName>
        <fullName evidence="3">30S ribosomal protein S2</fullName>
    </recommendedName>
</protein>
<dbReference type="GO" id="GO:0005840">
    <property type="term" value="C:ribosome"/>
    <property type="evidence" value="ECO:0007669"/>
    <property type="project" value="InterPro"/>
</dbReference>
<dbReference type="InterPro" id="IPR001865">
    <property type="entry name" value="Ribosomal_uS2"/>
</dbReference>
<dbReference type="SUPFAM" id="SSF52313">
    <property type="entry name" value="Ribosomal protein S2"/>
    <property type="match status" value="1"/>
</dbReference>
<comment type="similarity">
    <text evidence="1">Belongs to the universal ribosomal protein uS2 family.</text>
</comment>
<dbReference type="InterPro" id="IPR023591">
    <property type="entry name" value="Ribosomal_uS2_flav_dom_sf"/>
</dbReference>
<dbReference type="EMBL" id="BART01023108">
    <property type="protein sequence ID" value="GAH04076.1"/>
    <property type="molecule type" value="Genomic_DNA"/>
</dbReference>
<evidence type="ECO:0000313" key="2">
    <source>
        <dbReference type="EMBL" id="GAH04076.1"/>
    </source>
</evidence>
<reference evidence="2" key="1">
    <citation type="journal article" date="2014" name="Front. Microbiol.">
        <title>High frequency of phylogenetically diverse reductive dehalogenase-homologous genes in deep subseafloor sedimentary metagenomes.</title>
        <authorList>
            <person name="Kawai M."/>
            <person name="Futagami T."/>
            <person name="Toyoda A."/>
            <person name="Takaki Y."/>
            <person name="Nishi S."/>
            <person name="Hori S."/>
            <person name="Arai W."/>
            <person name="Tsubouchi T."/>
            <person name="Morono Y."/>
            <person name="Uchiyama I."/>
            <person name="Ito T."/>
            <person name="Fujiyama A."/>
            <person name="Inagaki F."/>
            <person name="Takami H."/>
        </authorList>
    </citation>
    <scope>NUCLEOTIDE SEQUENCE</scope>
    <source>
        <strain evidence="2">Expedition CK06-06</strain>
    </source>
</reference>
<comment type="caution">
    <text evidence="2">The sequence shown here is derived from an EMBL/GenBank/DDBJ whole genome shotgun (WGS) entry which is preliminary data.</text>
</comment>
<organism evidence="2">
    <name type="scientific">marine sediment metagenome</name>
    <dbReference type="NCBI Taxonomy" id="412755"/>
    <lineage>
        <taxon>unclassified sequences</taxon>
        <taxon>metagenomes</taxon>
        <taxon>ecological metagenomes</taxon>
    </lineage>
</organism>
<evidence type="ECO:0008006" key="3">
    <source>
        <dbReference type="Google" id="ProtNLM"/>
    </source>
</evidence>
<name>X1C7Q7_9ZZZZ</name>
<dbReference type="Pfam" id="PF00318">
    <property type="entry name" value="Ribosomal_S2"/>
    <property type="match status" value="1"/>
</dbReference>
<proteinExistence type="inferred from homology"/>
<evidence type="ECO:0000256" key="1">
    <source>
        <dbReference type="ARBA" id="ARBA00006242"/>
    </source>
</evidence>
<sequence length="40" mass="4085">MDPIPANDDAIKAVKLMCSSIADAVIEGKIGEALGPTEEA</sequence>
<dbReference type="GO" id="GO:0006412">
    <property type="term" value="P:translation"/>
    <property type="evidence" value="ECO:0007669"/>
    <property type="project" value="InterPro"/>
</dbReference>
<feature type="non-terminal residue" evidence="2">
    <location>
        <position position="40"/>
    </location>
</feature>
<dbReference type="Gene3D" id="3.40.50.10490">
    <property type="entry name" value="Glucose-6-phosphate isomerase like protein, domain 1"/>
    <property type="match status" value="1"/>
</dbReference>
<dbReference type="AlphaFoldDB" id="X1C7Q7"/>
<accession>X1C7Q7</accession>